<dbReference type="PANTHER" id="PTHR38478">
    <property type="entry name" value="PEPTIDASE M1A AND M12B"/>
    <property type="match status" value="1"/>
</dbReference>
<dbReference type="Pfam" id="PF17148">
    <property type="entry name" value="DUF5117"/>
    <property type="match status" value="1"/>
</dbReference>
<reference evidence="4" key="1">
    <citation type="submission" date="2021-01" db="EMBL/GenBank/DDBJ databases">
        <title>Fulvivirga kasyanovii gen. nov., sp nov., a novel member of the phylum Bacteroidetes isolated from seawater in a mussel farm.</title>
        <authorList>
            <person name="Zhao L.-H."/>
            <person name="Wang Z.-J."/>
        </authorList>
    </citation>
    <scope>NUCLEOTIDE SEQUENCE</scope>
    <source>
        <strain evidence="4">2943</strain>
    </source>
</reference>
<dbReference type="Pfam" id="PF16313">
    <property type="entry name" value="DUF4953"/>
    <property type="match status" value="1"/>
</dbReference>
<comment type="caution">
    <text evidence="4">The sequence shown here is derived from an EMBL/GenBank/DDBJ whole genome shotgun (WGS) entry which is preliminary data.</text>
</comment>
<dbReference type="InterPro" id="IPR032534">
    <property type="entry name" value="EcxA_zinc-bd"/>
</dbReference>
<feature type="domain" description="DUF5117" evidence="2">
    <location>
        <begin position="51"/>
        <end position="242"/>
    </location>
</feature>
<keyword evidence="4" id="KW-0482">Metalloprotease</keyword>
<dbReference type="Pfam" id="PF17162">
    <property type="entry name" value="DUF5118"/>
    <property type="match status" value="1"/>
</dbReference>
<evidence type="ECO:0000259" key="3">
    <source>
        <dbReference type="Pfam" id="PF17162"/>
    </source>
</evidence>
<dbReference type="GO" id="GO:0008237">
    <property type="term" value="F:metallopeptidase activity"/>
    <property type="evidence" value="ECO:0007669"/>
    <property type="project" value="UniProtKB-KW"/>
</dbReference>
<name>A0A937JZ18_9BACT</name>
<accession>A0A937JZ18</accession>
<dbReference type="SUPFAM" id="SSF55486">
    <property type="entry name" value="Metalloproteases ('zincins'), catalytic domain"/>
    <property type="match status" value="1"/>
</dbReference>
<feature type="domain" description="DUF5118" evidence="3">
    <location>
        <begin position="1"/>
        <end position="39"/>
    </location>
</feature>
<evidence type="ECO:0000259" key="2">
    <source>
        <dbReference type="Pfam" id="PF17148"/>
    </source>
</evidence>
<dbReference type="InterPro" id="IPR033428">
    <property type="entry name" value="DUF5118"/>
</dbReference>
<sequence>MKKYEGYFSFYYDEKSDKIFLEIDKLDEEFLYVNSLAAGVGSNDIGLDRNQLGNDRVVKFERKGPKILLVQPNYKYRAISESEDEKNAVRDAFAQSVLYGFKLVAEEEGKVLVDATDFFISDSHHVISTLKRSKQGSYSLDKSRSALYLPQTKAFPKNSEFEATLTFSGEAQGGYIRSVTPTSSAITVRVHHSFVELPDGDYEPRIFDPRAGYFSTSYYDYATPIGEPLEKRFITRHRLKKKDSNAAVSEPIEPIIYYMDRGTPEPIRSALMEGASWWNQAFEAAGYKNAFQVKLLPADADPLDVRYNVINWVHRSTRGWSYGSSVVDPRTGEIIKGHVLLGSLRVRQDYLIAEGLLAPYKNSTSVPKEMEEMALARLRQLAAHEVGHTLGLAHSYTSSSENRASVMDYPHPLIKITNGEIDLSDAYDDKIGAWDKVAINYGYRDFPSNENEKTELNKIIQESLKNGLTFLSDQDARPKGGAHPYAHLWDNGKSPVTELNHILEVRRIALNNFGENNIQTGTPYAELEEVLAPVYFLHRYQTEAVSKIIGGINYRYALRGDGQPVTELIDANEQKLALGALLSTITPERLMLTEDLLKIIPPRPLGYRRSRELTEIRTSLTFDPLTAAESAAQMTFGLLFNHSRAQRLIEHHARNSEQPGLEYVIDQVIAATWEQKPSNNTYKAEIQRTVNDALLTQLMGLAANEESSEQAKAIVYYKLDELKTWLNSIMKKSDELQKAHFAYAVHKIEAFQNEPEKYKLPVVVDTPDGSPIGSY</sequence>
<feature type="domain" description="EcxA zinc-binding" evidence="1">
    <location>
        <begin position="368"/>
        <end position="677"/>
    </location>
</feature>
<keyword evidence="5" id="KW-1185">Reference proteome</keyword>
<dbReference type="Gene3D" id="3.40.390.10">
    <property type="entry name" value="Collagenase (Catalytic Domain)"/>
    <property type="match status" value="1"/>
</dbReference>
<dbReference type="Proteomes" id="UP000659388">
    <property type="component" value="Unassembled WGS sequence"/>
</dbReference>
<gene>
    <name evidence="4" type="ORF">JL102_01140</name>
</gene>
<keyword evidence="4" id="KW-0378">Hydrolase</keyword>
<dbReference type="EMBL" id="JAESIY010000001">
    <property type="protein sequence ID" value="MBL3654716.1"/>
    <property type="molecule type" value="Genomic_DNA"/>
</dbReference>
<dbReference type="CDD" id="cd04276">
    <property type="entry name" value="ZnMc_MMP_like_2"/>
    <property type="match status" value="1"/>
</dbReference>
<keyword evidence="4" id="KW-0645">Protease</keyword>
<evidence type="ECO:0000259" key="1">
    <source>
        <dbReference type="Pfam" id="PF16313"/>
    </source>
</evidence>
<organism evidence="4 5">
    <name type="scientific">Fulvivirga sediminis</name>
    <dbReference type="NCBI Taxonomy" id="2803949"/>
    <lineage>
        <taxon>Bacteria</taxon>
        <taxon>Pseudomonadati</taxon>
        <taxon>Bacteroidota</taxon>
        <taxon>Cytophagia</taxon>
        <taxon>Cytophagales</taxon>
        <taxon>Fulvivirgaceae</taxon>
        <taxon>Fulvivirga</taxon>
    </lineage>
</organism>
<protein>
    <submittedName>
        <fullName evidence="4">Zinc-dependent metalloprotease</fullName>
    </submittedName>
</protein>
<dbReference type="InterPro" id="IPR024079">
    <property type="entry name" value="MetalloPept_cat_dom_sf"/>
</dbReference>
<dbReference type="AlphaFoldDB" id="A0A937JZ18"/>
<dbReference type="InterPro" id="IPR034032">
    <property type="entry name" value="Zn_MMP-like_bac"/>
</dbReference>
<dbReference type="PANTHER" id="PTHR38478:SF1">
    <property type="entry name" value="ZINC DEPENDENT METALLOPROTEASE DOMAIN LIPOPROTEIN"/>
    <property type="match status" value="1"/>
</dbReference>
<evidence type="ECO:0000313" key="4">
    <source>
        <dbReference type="EMBL" id="MBL3654716.1"/>
    </source>
</evidence>
<evidence type="ECO:0000313" key="5">
    <source>
        <dbReference type="Proteomes" id="UP000659388"/>
    </source>
</evidence>
<dbReference type="InterPro" id="IPR033413">
    <property type="entry name" value="DUF5117"/>
</dbReference>
<proteinExistence type="predicted"/>